<evidence type="ECO:0000313" key="2">
    <source>
        <dbReference type="Proteomes" id="UP001341840"/>
    </source>
</evidence>
<dbReference type="Proteomes" id="UP001341840">
    <property type="component" value="Unassembled WGS sequence"/>
</dbReference>
<accession>A0ABU6YX03</accession>
<evidence type="ECO:0000313" key="1">
    <source>
        <dbReference type="EMBL" id="MED6213884.1"/>
    </source>
</evidence>
<reference evidence="1 2" key="1">
    <citation type="journal article" date="2023" name="Plants (Basel)">
        <title>Bridging the Gap: Combining Genomics and Transcriptomics Approaches to Understand Stylosanthes scabra, an Orphan Legume from the Brazilian Caatinga.</title>
        <authorList>
            <person name="Ferreira-Neto J.R.C."/>
            <person name="da Silva M.D."/>
            <person name="Binneck E."/>
            <person name="de Melo N.F."/>
            <person name="da Silva R.H."/>
            <person name="de Melo A.L.T.M."/>
            <person name="Pandolfi V."/>
            <person name="Bustamante F.O."/>
            <person name="Brasileiro-Vidal A.C."/>
            <person name="Benko-Iseppon A.M."/>
        </authorList>
    </citation>
    <scope>NUCLEOTIDE SEQUENCE [LARGE SCALE GENOMIC DNA]</scope>
    <source>
        <tissue evidence="1">Leaves</tissue>
    </source>
</reference>
<sequence length="173" mass="18879">MATRIVASEYNEEKGAVESKSHGPSQGFASGISHIPYFSSNDIVLRNTLSRVAQSAGPANSGCILALASLDHLLSTRVFGNETTLVPIKTARCGHMVSQMIPFACMNKCSCIPHAHAPPATSNSLRRTYALNRTDAVASLGNHNNLDYDSKPERTLFRRRREARRARQAALEQ</sequence>
<proteinExistence type="predicted"/>
<protein>
    <submittedName>
        <fullName evidence="1">Uncharacterized protein</fullName>
    </submittedName>
</protein>
<keyword evidence="2" id="KW-1185">Reference proteome</keyword>
<organism evidence="1 2">
    <name type="scientific">Stylosanthes scabra</name>
    <dbReference type="NCBI Taxonomy" id="79078"/>
    <lineage>
        <taxon>Eukaryota</taxon>
        <taxon>Viridiplantae</taxon>
        <taxon>Streptophyta</taxon>
        <taxon>Embryophyta</taxon>
        <taxon>Tracheophyta</taxon>
        <taxon>Spermatophyta</taxon>
        <taxon>Magnoliopsida</taxon>
        <taxon>eudicotyledons</taxon>
        <taxon>Gunneridae</taxon>
        <taxon>Pentapetalae</taxon>
        <taxon>rosids</taxon>
        <taxon>fabids</taxon>
        <taxon>Fabales</taxon>
        <taxon>Fabaceae</taxon>
        <taxon>Papilionoideae</taxon>
        <taxon>50 kb inversion clade</taxon>
        <taxon>dalbergioids sensu lato</taxon>
        <taxon>Dalbergieae</taxon>
        <taxon>Pterocarpus clade</taxon>
        <taxon>Stylosanthes</taxon>
    </lineage>
</organism>
<dbReference type="EMBL" id="JASCZI010244080">
    <property type="protein sequence ID" value="MED6213884.1"/>
    <property type="molecule type" value="Genomic_DNA"/>
</dbReference>
<comment type="caution">
    <text evidence="1">The sequence shown here is derived from an EMBL/GenBank/DDBJ whole genome shotgun (WGS) entry which is preliminary data.</text>
</comment>
<gene>
    <name evidence="1" type="ORF">PIB30_097698</name>
</gene>
<name>A0ABU6YX03_9FABA</name>